<gene>
    <name evidence="1" type="ORF">CB4_00637</name>
</gene>
<sequence>MKRVAIIQSNYIPWKGYFDLINKVDEVILYDSVQYTRRDWRNRNQIQTANGPTWLSIPVLVKGKYFQKINETKICDSRWAEKHWKSIYYNYSNACFFEKTNSQFFEFYQVAKNFSHLSEINHFFIKNICEILNIKTKISFSMDYDLVGGKSERLLNLCLQTKATTYLSGPAAKSYLDESLFQSNGINIEWMDYNGYPLYKQIHSQPFVHALSIIDLLFNVGVENAPKYMLSF</sequence>
<name>A0A0U5BEE2_9BACL</name>
<evidence type="ECO:0000313" key="2">
    <source>
        <dbReference type="Proteomes" id="UP000217696"/>
    </source>
</evidence>
<dbReference type="Pfam" id="PF08889">
    <property type="entry name" value="WbqC"/>
    <property type="match status" value="1"/>
</dbReference>
<dbReference type="KEGG" id="asoc:CB4_00637"/>
<evidence type="ECO:0000313" key="1">
    <source>
        <dbReference type="EMBL" id="BAU26510.1"/>
    </source>
</evidence>
<dbReference type="RefSeq" id="WP_096463551.1">
    <property type="nucleotide sequence ID" value="NZ_AP017312.1"/>
</dbReference>
<protein>
    <submittedName>
        <fullName evidence="1">WbqC-like protein family protein</fullName>
    </submittedName>
</protein>
<dbReference type="AlphaFoldDB" id="A0A0U5BEE2"/>
<dbReference type="Proteomes" id="UP000217696">
    <property type="component" value="Chromosome"/>
</dbReference>
<dbReference type="InterPro" id="IPR014985">
    <property type="entry name" value="WbqC"/>
</dbReference>
<accession>A0A0U5BEE2</accession>
<proteinExistence type="predicted"/>
<dbReference type="EMBL" id="AP017312">
    <property type="protein sequence ID" value="BAU26510.1"/>
    <property type="molecule type" value="Genomic_DNA"/>
</dbReference>
<keyword evidence="2" id="KW-1185">Reference proteome</keyword>
<dbReference type="OrthoDB" id="3611744at2"/>
<reference evidence="1" key="1">
    <citation type="submission" date="2015-12" db="EMBL/GenBank/DDBJ databases">
        <title>Genome sequence of Aneurinibacillus soli.</title>
        <authorList>
            <person name="Lee J.S."/>
            <person name="Lee K.C."/>
            <person name="Kim K.K."/>
            <person name="Lee B.W."/>
        </authorList>
    </citation>
    <scope>NUCLEOTIDE SEQUENCE [LARGE SCALE GENOMIC DNA]</scope>
    <source>
        <strain evidence="1">CB4</strain>
    </source>
</reference>
<organism evidence="1 2">
    <name type="scientific">Aneurinibacillus soli</name>
    <dbReference type="NCBI Taxonomy" id="1500254"/>
    <lineage>
        <taxon>Bacteria</taxon>
        <taxon>Bacillati</taxon>
        <taxon>Bacillota</taxon>
        <taxon>Bacilli</taxon>
        <taxon>Bacillales</taxon>
        <taxon>Paenibacillaceae</taxon>
        <taxon>Aneurinibacillus group</taxon>
        <taxon>Aneurinibacillus</taxon>
    </lineage>
</organism>